<accession>A0AAP0IAC9</accession>
<proteinExistence type="predicted"/>
<protein>
    <submittedName>
        <fullName evidence="1">Uncharacterized protein</fullName>
    </submittedName>
</protein>
<evidence type="ECO:0000313" key="1">
    <source>
        <dbReference type="EMBL" id="KAK9111605.1"/>
    </source>
</evidence>
<dbReference type="AlphaFoldDB" id="A0AAP0IAC9"/>
<gene>
    <name evidence="1" type="ORF">Scep_019124</name>
</gene>
<keyword evidence="2" id="KW-1185">Reference proteome</keyword>
<sequence>MNADLWIRIQCNSDGLSEQTPPTYVMMRIQNCQVVAEAAIDEGMEAGPQQKMSSPIWQIYLRQRKKHSAKSCTYIALILNSKDCELVTDGHHAKLKCSMEKINGISEIVEDQRILSWTLFELFQVDVIAETIDQHEKQRIDVDFRSDSLDIICKIGAKVKQLSIAPSLLKDDEVWSCNAPLLEVLVRNLLLLIDGSQKAREVSIVGDLMVNYKSIHSVLYRVNELVRDAWNQVGFIDHREVKVI</sequence>
<organism evidence="1 2">
    <name type="scientific">Stephania cephalantha</name>
    <dbReference type="NCBI Taxonomy" id="152367"/>
    <lineage>
        <taxon>Eukaryota</taxon>
        <taxon>Viridiplantae</taxon>
        <taxon>Streptophyta</taxon>
        <taxon>Embryophyta</taxon>
        <taxon>Tracheophyta</taxon>
        <taxon>Spermatophyta</taxon>
        <taxon>Magnoliopsida</taxon>
        <taxon>Ranunculales</taxon>
        <taxon>Menispermaceae</taxon>
        <taxon>Menispermoideae</taxon>
        <taxon>Cissampelideae</taxon>
        <taxon>Stephania</taxon>
    </lineage>
</organism>
<evidence type="ECO:0000313" key="2">
    <source>
        <dbReference type="Proteomes" id="UP001419268"/>
    </source>
</evidence>
<reference evidence="1 2" key="1">
    <citation type="submission" date="2024-01" db="EMBL/GenBank/DDBJ databases">
        <title>Genome assemblies of Stephania.</title>
        <authorList>
            <person name="Yang L."/>
        </authorList>
    </citation>
    <scope>NUCLEOTIDE SEQUENCE [LARGE SCALE GENOMIC DNA]</scope>
    <source>
        <strain evidence="1">JXDWG</strain>
        <tissue evidence="1">Leaf</tissue>
    </source>
</reference>
<dbReference type="Proteomes" id="UP001419268">
    <property type="component" value="Unassembled WGS sequence"/>
</dbReference>
<name>A0AAP0IAC9_9MAGN</name>
<dbReference type="EMBL" id="JBBNAG010000008">
    <property type="protein sequence ID" value="KAK9111605.1"/>
    <property type="molecule type" value="Genomic_DNA"/>
</dbReference>
<comment type="caution">
    <text evidence="1">The sequence shown here is derived from an EMBL/GenBank/DDBJ whole genome shotgun (WGS) entry which is preliminary data.</text>
</comment>